<comment type="caution">
    <text evidence="1">The sequence shown here is derived from an EMBL/GenBank/DDBJ whole genome shotgun (WGS) entry which is preliminary data.</text>
</comment>
<dbReference type="Proteomes" id="UP000827872">
    <property type="component" value="Linkage Group LG07"/>
</dbReference>
<dbReference type="EMBL" id="CM037620">
    <property type="protein sequence ID" value="KAH7995315.1"/>
    <property type="molecule type" value="Genomic_DNA"/>
</dbReference>
<keyword evidence="2" id="KW-1185">Reference proteome</keyword>
<gene>
    <name evidence="1" type="ORF">K3G42_024390</name>
</gene>
<evidence type="ECO:0000313" key="2">
    <source>
        <dbReference type="Proteomes" id="UP000827872"/>
    </source>
</evidence>
<reference evidence="1" key="1">
    <citation type="submission" date="2021-08" db="EMBL/GenBank/DDBJ databases">
        <title>The first chromosome-level gecko genome reveals the dynamic sex chromosomes of Neotropical dwarf geckos (Sphaerodactylidae: Sphaerodactylus).</title>
        <authorList>
            <person name="Pinto B.J."/>
            <person name="Keating S.E."/>
            <person name="Gamble T."/>
        </authorList>
    </citation>
    <scope>NUCLEOTIDE SEQUENCE</scope>
    <source>
        <strain evidence="1">TG3544</strain>
    </source>
</reference>
<protein>
    <submittedName>
        <fullName evidence="1">Uncharacterized protein</fullName>
    </submittedName>
</protein>
<accession>A0ACB8ESF4</accession>
<evidence type="ECO:0000313" key="1">
    <source>
        <dbReference type="EMBL" id="KAH7995315.1"/>
    </source>
</evidence>
<name>A0ACB8ESF4_9SAUR</name>
<organism evidence="1 2">
    <name type="scientific">Sphaerodactylus townsendi</name>
    <dbReference type="NCBI Taxonomy" id="933632"/>
    <lineage>
        <taxon>Eukaryota</taxon>
        <taxon>Metazoa</taxon>
        <taxon>Chordata</taxon>
        <taxon>Craniata</taxon>
        <taxon>Vertebrata</taxon>
        <taxon>Euteleostomi</taxon>
        <taxon>Lepidosauria</taxon>
        <taxon>Squamata</taxon>
        <taxon>Bifurcata</taxon>
        <taxon>Gekkota</taxon>
        <taxon>Sphaerodactylidae</taxon>
        <taxon>Sphaerodactylus</taxon>
    </lineage>
</organism>
<proteinExistence type="predicted"/>
<sequence>MATGQVLLAEQAGEEEQLAQTLGDSGNDSSSSGQGSIETSPEGRVLLERRSWRRVAVLANVSRQLLQDREEAVRRHANVMGSIQAALDRGAAALEAVNSLLAQRMMGQPPMQQPSPQAVPPPPSCSLQGIRPGPALTADIHQFLNLEPSENYAACLNHMPEMKPAMSQRASTSNSPVATHISEPDLDGVNSTPSLPVSLESKGAPVRLTGKRRLGHTSLRESQKNGENTNETKWAKWARKLKHVLDMWVPLNNMPGSC</sequence>